<dbReference type="RefSeq" id="WP_259624490.1">
    <property type="nucleotide sequence ID" value="NZ_JANYMP010000008.1"/>
</dbReference>
<name>A0A9X2VLU0_9PSEU</name>
<keyword evidence="2" id="KW-1185">Reference proteome</keyword>
<gene>
    <name evidence="1" type="ORF">NZH93_19235</name>
</gene>
<protein>
    <submittedName>
        <fullName evidence="1">Uncharacterized protein</fullName>
    </submittedName>
</protein>
<reference evidence="1" key="1">
    <citation type="submission" date="2022-08" db="EMBL/GenBank/DDBJ databases">
        <authorList>
            <person name="Tistechok S."/>
            <person name="Samborskyy M."/>
            <person name="Roman I."/>
        </authorList>
    </citation>
    <scope>NUCLEOTIDE SEQUENCE</scope>
    <source>
        <strain evidence="1">DSM 103496</strain>
    </source>
</reference>
<proteinExistence type="predicted"/>
<accession>A0A9X2VLU0</accession>
<dbReference type="Proteomes" id="UP001141259">
    <property type="component" value="Unassembled WGS sequence"/>
</dbReference>
<dbReference type="EMBL" id="JANYMP010000008">
    <property type="protein sequence ID" value="MCS7479001.1"/>
    <property type="molecule type" value="Genomic_DNA"/>
</dbReference>
<dbReference type="AlphaFoldDB" id="A0A9X2VLU0"/>
<evidence type="ECO:0000313" key="1">
    <source>
        <dbReference type="EMBL" id="MCS7479001.1"/>
    </source>
</evidence>
<sequence>MNTQSNGTCDFSVVPQQRTGAVHQPAQDTRSAAERYKEIIGSAGEAVAAMRAQDEARVAHLVAKLAESQDRMADAIEREKVVRLGVALHWEQAVEALWDERWMAMRPMPKPDERVPPRDQREYNTAMDVAFQALEDSLQKRTLLRRKAKE</sequence>
<evidence type="ECO:0000313" key="2">
    <source>
        <dbReference type="Proteomes" id="UP001141259"/>
    </source>
</evidence>
<comment type="caution">
    <text evidence="1">The sequence shown here is derived from an EMBL/GenBank/DDBJ whole genome shotgun (WGS) entry which is preliminary data.</text>
</comment>
<organism evidence="1 2">
    <name type="scientific">Umezawaea endophytica</name>
    <dbReference type="NCBI Taxonomy" id="1654476"/>
    <lineage>
        <taxon>Bacteria</taxon>
        <taxon>Bacillati</taxon>
        <taxon>Actinomycetota</taxon>
        <taxon>Actinomycetes</taxon>
        <taxon>Pseudonocardiales</taxon>
        <taxon>Pseudonocardiaceae</taxon>
        <taxon>Umezawaea</taxon>
    </lineage>
</organism>